<dbReference type="InterPro" id="IPR008248">
    <property type="entry name" value="CheB-like"/>
</dbReference>
<feature type="domain" description="Response regulatory" evidence="8">
    <location>
        <begin position="6"/>
        <end position="123"/>
    </location>
</feature>
<evidence type="ECO:0000256" key="7">
    <source>
        <dbReference type="PROSITE-ProRule" id="PRU00169"/>
    </source>
</evidence>
<dbReference type="GO" id="GO:0050568">
    <property type="term" value="F:protein-glutamine glutaminase activity"/>
    <property type="evidence" value="ECO:0007669"/>
    <property type="project" value="UniProtKB-UniRule"/>
</dbReference>
<keyword evidence="2 5" id="KW-0145">Chemotaxis</keyword>
<dbReference type="PANTHER" id="PTHR42872:SF6">
    <property type="entry name" value="PROTEIN-GLUTAMATE METHYLESTERASE_PROTEIN-GLUTAMINE GLUTAMINASE"/>
    <property type="match status" value="1"/>
</dbReference>
<comment type="similarity">
    <text evidence="5">Belongs to the CheB family.</text>
</comment>
<dbReference type="Pfam" id="PF01339">
    <property type="entry name" value="CheB_methylest"/>
    <property type="match status" value="1"/>
</dbReference>
<name>A0AAW3ZLC3_9GAMM</name>
<feature type="modified residue" description="4-aspartylphosphate" evidence="5 7">
    <location>
        <position position="56"/>
    </location>
</feature>
<comment type="catalytic activity">
    <reaction evidence="5">
        <text>L-glutaminyl-[protein] + H2O = L-glutamyl-[protein] + NH4(+)</text>
        <dbReference type="Rhea" id="RHEA:16441"/>
        <dbReference type="Rhea" id="RHEA-COMP:10207"/>
        <dbReference type="Rhea" id="RHEA-COMP:10208"/>
        <dbReference type="ChEBI" id="CHEBI:15377"/>
        <dbReference type="ChEBI" id="CHEBI:28938"/>
        <dbReference type="ChEBI" id="CHEBI:29973"/>
        <dbReference type="ChEBI" id="CHEBI:30011"/>
        <dbReference type="EC" id="3.5.1.44"/>
    </reaction>
</comment>
<dbReference type="InterPro" id="IPR035909">
    <property type="entry name" value="CheB_C"/>
</dbReference>
<accession>A0AAW3ZLC3</accession>
<dbReference type="EC" id="3.1.1.61" evidence="5"/>
<dbReference type="CDD" id="cd16432">
    <property type="entry name" value="CheB_Rec"/>
    <property type="match status" value="1"/>
</dbReference>
<dbReference type="Gene3D" id="3.40.50.180">
    <property type="entry name" value="Methylesterase CheB, C-terminal domain"/>
    <property type="match status" value="1"/>
</dbReference>
<keyword evidence="1 5" id="KW-0963">Cytoplasm</keyword>
<dbReference type="RefSeq" id="WP_192030189.1">
    <property type="nucleotide sequence ID" value="NZ_JACYTR010000030.1"/>
</dbReference>
<proteinExistence type="inferred from homology"/>
<feature type="active site" evidence="5 6">
    <location>
        <position position="197"/>
    </location>
</feature>
<protein>
    <recommendedName>
        <fullName evidence="5">Protein-glutamate methylesterase/protein-glutamine glutaminase</fullName>
        <ecNumber evidence="5">3.1.1.61</ecNumber>
        <ecNumber evidence="5">3.5.1.44</ecNumber>
    </recommendedName>
</protein>
<dbReference type="AlphaFoldDB" id="A0AAW3ZLC3"/>
<evidence type="ECO:0000256" key="3">
    <source>
        <dbReference type="ARBA" id="ARBA00022801"/>
    </source>
</evidence>
<keyword evidence="10" id="KW-0808">Transferase</keyword>
<evidence type="ECO:0000256" key="6">
    <source>
        <dbReference type="PROSITE-ProRule" id="PRU00050"/>
    </source>
</evidence>
<keyword evidence="10" id="KW-0489">Methyltransferase</keyword>
<dbReference type="Gene3D" id="3.40.50.2300">
    <property type="match status" value="1"/>
</dbReference>
<feature type="active site" evidence="5 6">
    <location>
        <position position="170"/>
    </location>
</feature>
<dbReference type="PANTHER" id="PTHR42872">
    <property type="entry name" value="PROTEIN-GLUTAMATE METHYLESTERASE/PROTEIN-GLUTAMINE GLUTAMINASE"/>
    <property type="match status" value="1"/>
</dbReference>
<dbReference type="GO" id="GO:0000156">
    <property type="term" value="F:phosphorelay response regulator activity"/>
    <property type="evidence" value="ECO:0007669"/>
    <property type="project" value="InterPro"/>
</dbReference>
<feature type="active site" evidence="5 6">
    <location>
        <position position="290"/>
    </location>
</feature>
<dbReference type="PIRSF" id="PIRSF000876">
    <property type="entry name" value="RR_chemtxs_CheB"/>
    <property type="match status" value="1"/>
</dbReference>
<dbReference type="Pfam" id="PF00072">
    <property type="entry name" value="Response_reg"/>
    <property type="match status" value="1"/>
</dbReference>
<keyword evidence="11" id="KW-1185">Reference proteome</keyword>
<dbReference type="InterPro" id="IPR011006">
    <property type="entry name" value="CheY-like_superfamily"/>
</dbReference>
<dbReference type="HAMAP" id="MF_00099">
    <property type="entry name" value="CheB_chemtxs"/>
    <property type="match status" value="1"/>
</dbReference>
<dbReference type="PROSITE" id="PS50122">
    <property type="entry name" value="CHEB"/>
    <property type="match status" value="1"/>
</dbReference>
<gene>
    <name evidence="5 10" type="primary">cheB</name>
    <name evidence="10" type="ORF">IFO71_13580</name>
</gene>
<sequence>MNRRLRVLLIEDSPTLRGYLADALDVPEFEVVGQTGDGEQGVQLCERLRPDVVSLDIVLHGLNGLEVTGEIMARCPCPILIVSASRNRGELFHTMDALSAGAVEVLDKPSGLHDDAEWIDRYRRMLRLVAGVKVIRRGRRRALNAGEAEPLPEPPRRQQQATRLIAIGASTGGPAALAEVLPKLPRHFPLPILLVLHLDAAFEQAFCEWLDSLSPLPVRMAIENEPLPQHGCVLLAPADRHLLVEGGRLQFSRGPERHSCRPSADLLFESLARSQPRDTLGIILTGMGSDGAAGLLALRRAGAMTLAQDEASSVIYGMPKVAADLGAVQRVVSLAELPRYLIEAAQPEEAHDG</sequence>
<dbReference type="CDD" id="cd17541">
    <property type="entry name" value="REC_CheB-like"/>
    <property type="match status" value="1"/>
</dbReference>
<dbReference type="GO" id="GO:0006935">
    <property type="term" value="P:chemotaxis"/>
    <property type="evidence" value="ECO:0007669"/>
    <property type="project" value="UniProtKB-UniRule"/>
</dbReference>
<dbReference type="GO" id="GO:0008984">
    <property type="term" value="F:protein-glutamate methylesterase activity"/>
    <property type="evidence" value="ECO:0007669"/>
    <property type="project" value="UniProtKB-UniRule"/>
</dbReference>
<comment type="PTM">
    <text evidence="5">Phosphorylated by CheA. Phosphorylation of the N-terminal regulatory domain activates the methylesterase activity.</text>
</comment>
<organism evidence="10 11">
    <name type="scientific">Pseudomarimonas arenosa</name>
    <dbReference type="NCBI Taxonomy" id="2774145"/>
    <lineage>
        <taxon>Bacteria</taxon>
        <taxon>Pseudomonadati</taxon>
        <taxon>Pseudomonadota</taxon>
        <taxon>Gammaproteobacteria</taxon>
        <taxon>Lysobacterales</taxon>
        <taxon>Lysobacteraceae</taxon>
        <taxon>Pseudomarimonas</taxon>
    </lineage>
</organism>
<evidence type="ECO:0000256" key="5">
    <source>
        <dbReference type="HAMAP-Rule" id="MF_00099"/>
    </source>
</evidence>
<dbReference type="GO" id="GO:0008168">
    <property type="term" value="F:methyltransferase activity"/>
    <property type="evidence" value="ECO:0007669"/>
    <property type="project" value="UniProtKB-KW"/>
</dbReference>
<comment type="caution">
    <text evidence="10">The sequence shown here is derived from an EMBL/GenBank/DDBJ whole genome shotgun (WGS) entry which is preliminary data.</text>
</comment>
<dbReference type="EC" id="3.5.1.44" evidence="5"/>
<evidence type="ECO:0000313" key="10">
    <source>
        <dbReference type="EMBL" id="MBD8526768.1"/>
    </source>
</evidence>
<keyword evidence="3 5" id="KW-0378">Hydrolase</keyword>
<evidence type="ECO:0000259" key="8">
    <source>
        <dbReference type="PROSITE" id="PS50110"/>
    </source>
</evidence>
<comment type="catalytic activity">
    <reaction evidence="4 5">
        <text>[protein]-L-glutamate 5-O-methyl ester + H2O = L-glutamyl-[protein] + methanol + H(+)</text>
        <dbReference type="Rhea" id="RHEA:23236"/>
        <dbReference type="Rhea" id="RHEA-COMP:10208"/>
        <dbReference type="Rhea" id="RHEA-COMP:10311"/>
        <dbReference type="ChEBI" id="CHEBI:15377"/>
        <dbReference type="ChEBI" id="CHEBI:15378"/>
        <dbReference type="ChEBI" id="CHEBI:17790"/>
        <dbReference type="ChEBI" id="CHEBI:29973"/>
        <dbReference type="ChEBI" id="CHEBI:82795"/>
        <dbReference type="EC" id="3.1.1.61"/>
    </reaction>
</comment>
<dbReference type="InterPro" id="IPR001789">
    <property type="entry name" value="Sig_transdc_resp-reg_receiver"/>
</dbReference>
<dbReference type="Proteomes" id="UP000613768">
    <property type="component" value="Unassembled WGS sequence"/>
</dbReference>
<evidence type="ECO:0000259" key="9">
    <source>
        <dbReference type="PROSITE" id="PS50122"/>
    </source>
</evidence>
<dbReference type="SUPFAM" id="SSF52172">
    <property type="entry name" value="CheY-like"/>
    <property type="match status" value="1"/>
</dbReference>
<evidence type="ECO:0000256" key="4">
    <source>
        <dbReference type="ARBA" id="ARBA00048267"/>
    </source>
</evidence>
<comment type="domain">
    <text evidence="5">Contains a C-terminal catalytic domain, and an N-terminal region which modulates catalytic activity.</text>
</comment>
<evidence type="ECO:0000256" key="1">
    <source>
        <dbReference type="ARBA" id="ARBA00022490"/>
    </source>
</evidence>
<dbReference type="SUPFAM" id="SSF52738">
    <property type="entry name" value="Methylesterase CheB, C-terminal domain"/>
    <property type="match status" value="1"/>
</dbReference>
<keyword evidence="5 7" id="KW-0597">Phosphoprotein</keyword>
<dbReference type="EMBL" id="JACYTR010000030">
    <property type="protein sequence ID" value="MBD8526768.1"/>
    <property type="molecule type" value="Genomic_DNA"/>
</dbReference>
<feature type="domain" description="CheB-type methylesterase" evidence="9">
    <location>
        <begin position="150"/>
        <end position="348"/>
    </location>
</feature>
<dbReference type="GO" id="GO:0032259">
    <property type="term" value="P:methylation"/>
    <property type="evidence" value="ECO:0007669"/>
    <property type="project" value="UniProtKB-KW"/>
</dbReference>
<dbReference type="NCBIfam" id="NF001965">
    <property type="entry name" value="PRK00742.1"/>
    <property type="match status" value="1"/>
</dbReference>
<comment type="subcellular location">
    <subcellularLocation>
        <location evidence="5">Cytoplasm</location>
    </subcellularLocation>
</comment>
<dbReference type="InterPro" id="IPR000673">
    <property type="entry name" value="Sig_transdc_resp-reg_Me-estase"/>
</dbReference>
<dbReference type="SMART" id="SM00448">
    <property type="entry name" value="REC"/>
    <property type="match status" value="1"/>
</dbReference>
<dbReference type="GO" id="GO:0005737">
    <property type="term" value="C:cytoplasm"/>
    <property type="evidence" value="ECO:0007669"/>
    <property type="project" value="UniProtKB-SubCell"/>
</dbReference>
<comment type="function">
    <text evidence="5">Involved in chemotaxis. Part of a chemotaxis signal transduction system that modulates chemotaxis in response to various stimuli. Catalyzes the demethylation of specific methylglutamate residues introduced into the chemoreceptors (methyl-accepting chemotaxis proteins or MCP) by CheR. Also mediates the irreversible deamidation of specific glutamine residues to glutamic acid.</text>
</comment>
<evidence type="ECO:0000313" key="11">
    <source>
        <dbReference type="Proteomes" id="UP000613768"/>
    </source>
</evidence>
<dbReference type="PROSITE" id="PS50110">
    <property type="entry name" value="RESPONSE_REGULATORY"/>
    <property type="match status" value="1"/>
</dbReference>
<evidence type="ECO:0000256" key="2">
    <source>
        <dbReference type="ARBA" id="ARBA00022500"/>
    </source>
</evidence>
<reference evidence="10 11" key="1">
    <citation type="submission" date="2020-09" db="EMBL/GenBank/DDBJ databases">
        <title>Pseudoxanthomonas sp. CAU 1598 isolated from sand of Yaerae Beach.</title>
        <authorList>
            <person name="Kim W."/>
        </authorList>
    </citation>
    <scope>NUCLEOTIDE SEQUENCE [LARGE SCALE GENOMIC DNA]</scope>
    <source>
        <strain evidence="10 11">CAU 1598</strain>
    </source>
</reference>